<evidence type="ECO:0000256" key="1">
    <source>
        <dbReference type="SAM" id="Phobius"/>
    </source>
</evidence>
<dbReference type="OrthoDB" id="5123379at2"/>
<dbReference type="RefSeq" id="WP_119480433.1">
    <property type="nucleotide sequence ID" value="NZ_QXTG01000001.1"/>
</dbReference>
<evidence type="ECO:0000313" key="2">
    <source>
        <dbReference type="EMBL" id="RIX30070.1"/>
    </source>
</evidence>
<sequence>MVSQKKQVKRLKKDAQRLWSDQQALLTRANSVGRDALPHVQRFAKDNLDGFVPGARTAVVEKVAPAVTKAGKAAGTYAASTAKDGFTGVLAPAVTSAAAAAVALAEEAGSRLGLSDGVVKQGDKLTKGLDVATKAGHKAGAKGGAKLRAAAKAGGAAAKHGAKAAKGEKGGVGFGGTLGILLGVGIVAGIAYAVWQTLRADDDLWVADEDPETTSGTN</sequence>
<reference evidence="3" key="1">
    <citation type="submission" date="2018-09" db="EMBL/GenBank/DDBJ databases">
        <authorList>
            <person name="Kim I."/>
        </authorList>
    </citation>
    <scope>NUCLEOTIDE SEQUENCE [LARGE SCALE GENOMIC DNA]</scope>
    <source>
        <strain evidence="3">DD4a</strain>
    </source>
</reference>
<evidence type="ECO:0000313" key="3">
    <source>
        <dbReference type="Proteomes" id="UP000265742"/>
    </source>
</evidence>
<proteinExistence type="predicted"/>
<keyword evidence="3" id="KW-1185">Reference proteome</keyword>
<feature type="transmembrane region" description="Helical" evidence="1">
    <location>
        <begin position="172"/>
        <end position="195"/>
    </location>
</feature>
<accession>A0A3A1U160</accession>
<gene>
    <name evidence="2" type="ORF">D1781_00980</name>
</gene>
<dbReference type="EMBL" id="QXTG01000001">
    <property type="protein sequence ID" value="RIX30070.1"/>
    <property type="molecule type" value="Genomic_DNA"/>
</dbReference>
<dbReference type="Proteomes" id="UP000265742">
    <property type="component" value="Unassembled WGS sequence"/>
</dbReference>
<dbReference type="AlphaFoldDB" id="A0A3A1U160"/>
<organism evidence="2 3">
    <name type="scientific">Amnibacterium setariae</name>
    <dbReference type="NCBI Taxonomy" id="2306585"/>
    <lineage>
        <taxon>Bacteria</taxon>
        <taxon>Bacillati</taxon>
        <taxon>Actinomycetota</taxon>
        <taxon>Actinomycetes</taxon>
        <taxon>Micrococcales</taxon>
        <taxon>Microbacteriaceae</taxon>
        <taxon>Amnibacterium</taxon>
    </lineage>
</organism>
<evidence type="ECO:0008006" key="4">
    <source>
        <dbReference type="Google" id="ProtNLM"/>
    </source>
</evidence>
<comment type="caution">
    <text evidence="2">The sequence shown here is derived from an EMBL/GenBank/DDBJ whole genome shotgun (WGS) entry which is preliminary data.</text>
</comment>
<keyword evidence="1" id="KW-1133">Transmembrane helix</keyword>
<protein>
    <recommendedName>
        <fullName evidence="4">DNA helicase</fullName>
    </recommendedName>
</protein>
<keyword evidence="1" id="KW-0812">Transmembrane</keyword>
<name>A0A3A1U160_9MICO</name>
<keyword evidence="1" id="KW-0472">Membrane</keyword>